<proteinExistence type="predicted"/>
<dbReference type="EMBL" id="CAJVCH010570028">
    <property type="protein sequence ID" value="CAG7833800.1"/>
    <property type="molecule type" value="Genomic_DNA"/>
</dbReference>
<dbReference type="Proteomes" id="UP000708208">
    <property type="component" value="Unassembled WGS sequence"/>
</dbReference>
<protein>
    <submittedName>
        <fullName evidence="2">Uncharacterized protein</fullName>
    </submittedName>
</protein>
<evidence type="ECO:0000256" key="1">
    <source>
        <dbReference type="SAM" id="Coils"/>
    </source>
</evidence>
<keyword evidence="3" id="KW-1185">Reference proteome</keyword>
<sequence length="303" mass="34333">MEMKDILLRIESRLDDLTKAFHQLKSENEILRKEILGISYSIPWFTAVLSSCTMKLSNFLESTLTDPQYCFCDGSKNSRPTRVVGNFSEEFSFSGGKDRCEFLSDVPTNQLLLSTLYSMPPAPDVWMMAKEYSKTPLELFVSHGNLLVRVGTSGRFSCNIEIANCLNVPLRNRNKWYSNSNKNDFWPLEIQSFHRESFLGSSVTNFDAIFAYEIVSTDLALIIALKVGPGTNSFAAAFSQIPAVNGKNELEALMNPNEWKIHNYKKCSNASKALEVISDRNIRAEILMTEKEESIFIIRIYAV</sequence>
<gene>
    <name evidence="2" type="ORF">AFUS01_LOCUS43380</name>
</gene>
<evidence type="ECO:0000313" key="2">
    <source>
        <dbReference type="EMBL" id="CAG7833800.1"/>
    </source>
</evidence>
<keyword evidence="1" id="KW-0175">Coiled coil</keyword>
<feature type="coiled-coil region" evidence="1">
    <location>
        <begin position="7"/>
        <end position="34"/>
    </location>
</feature>
<organism evidence="2 3">
    <name type="scientific">Allacma fusca</name>
    <dbReference type="NCBI Taxonomy" id="39272"/>
    <lineage>
        <taxon>Eukaryota</taxon>
        <taxon>Metazoa</taxon>
        <taxon>Ecdysozoa</taxon>
        <taxon>Arthropoda</taxon>
        <taxon>Hexapoda</taxon>
        <taxon>Collembola</taxon>
        <taxon>Symphypleona</taxon>
        <taxon>Sminthuridae</taxon>
        <taxon>Allacma</taxon>
    </lineage>
</organism>
<dbReference type="AlphaFoldDB" id="A0A8J2LH57"/>
<name>A0A8J2LH57_9HEXA</name>
<reference evidence="2" key="1">
    <citation type="submission" date="2021-06" db="EMBL/GenBank/DDBJ databases">
        <authorList>
            <person name="Hodson N. C."/>
            <person name="Mongue J. A."/>
            <person name="Jaron S. K."/>
        </authorList>
    </citation>
    <scope>NUCLEOTIDE SEQUENCE</scope>
</reference>
<evidence type="ECO:0000313" key="3">
    <source>
        <dbReference type="Proteomes" id="UP000708208"/>
    </source>
</evidence>
<accession>A0A8J2LH57</accession>
<comment type="caution">
    <text evidence="2">The sequence shown here is derived from an EMBL/GenBank/DDBJ whole genome shotgun (WGS) entry which is preliminary data.</text>
</comment>